<organism evidence="3 4">
    <name type="scientific">Cyclocybe aegerita</name>
    <name type="common">Black poplar mushroom</name>
    <name type="synonym">Agrocybe aegerita</name>
    <dbReference type="NCBI Taxonomy" id="1973307"/>
    <lineage>
        <taxon>Eukaryota</taxon>
        <taxon>Fungi</taxon>
        <taxon>Dikarya</taxon>
        <taxon>Basidiomycota</taxon>
        <taxon>Agaricomycotina</taxon>
        <taxon>Agaricomycetes</taxon>
        <taxon>Agaricomycetidae</taxon>
        <taxon>Agaricales</taxon>
        <taxon>Agaricineae</taxon>
        <taxon>Bolbitiaceae</taxon>
        <taxon>Cyclocybe</taxon>
    </lineage>
</organism>
<feature type="compositionally biased region" description="Basic and acidic residues" evidence="1">
    <location>
        <begin position="156"/>
        <end position="169"/>
    </location>
</feature>
<dbReference type="AlphaFoldDB" id="A0A8S0WU86"/>
<proteinExistence type="predicted"/>
<protein>
    <recommendedName>
        <fullName evidence="2">Oxoglutarate/iron-dependent oxygenase C-terminal degradation domain-containing protein</fullName>
    </recommendedName>
</protein>
<feature type="region of interest" description="Disordered" evidence="1">
    <location>
        <begin position="113"/>
        <end position="208"/>
    </location>
</feature>
<name>A0A8S0WU86_CYCAE</name>
<sequence length="275" mass="30587">MRSLQEELFPSPAFRAWLSIVSRLMPMRYAVEARRFRPGLDYTLATSEEREARLDVVLGLTPPVRESESEDEGDRFKRVREREVRGWAVAEWGGWECYMAPHNEEDDPAIYRSSTHKKAKGAPPSNSANGHTNGNGAEASSSSKASTSKINGHGQGDSHTHRDHDHENDASASDQPTHSDLPADITTSSADIDADDLEPPESVDDPMEADIDDEEEDSTLLTVQPGYNRLLLVLRDERVMRFVKYVSGAAEGSRWDVCGEYEVGIVQDLGEEEDL</sequence>
<dbReference type="PANTHER" id="PTHR12117">
    <property type="entry name" value="HISTONE ACETYLTRANSFERASE COMPLEX"/>
    <property type="match status" value="1"/>
</dbReference>
<evidence type="ECO:0000313" key="4">
    <source>
        <dbReference type="Proteomes" id="UP000467700"/>
    </source>
</evidence>
<dbReference type="Proteomes" id="UP000467700">
    <property type="component" value="Unassembled WGS sequence"/>
</dbReference>
<accession>A0A8S0WU86</accession>
<dbReference type="PANTHER" id="PTHR12117:SF0">
    <property type="entry name" value="PROLYL 3-HYDROXYLASE OGFOD1"/>
    <property type="match status" value="1"/>
</dbReference>
<dbReference type="GO" id="GO:0031418">
    <property type="term" value="F:L-ascorbic acid binding"/>
    <property type="evidence" value="ECO:0007669"/>
    <property type="project" value="InterPro"/>
</dbReference>
<dbReference type="InterPro" id="IPR019601">
    <property type="entry name" value="Oxoglutarate/Fe-dep_Oase_C"/>
</dbReference>
<feature type="domain" description="Oxoglutarate/iron-dependent oxygenase C-terminal degradation" evidence="2">
    <location>
        <begin position="209"/>
        <end position="266"/>
    </location>
</feature>
<dbReference type="EMBL" id="CACVBS010000002">
    <property type="protein sequence ID" value="CAA7258498.1"/>
    <property type="molecule type" value="Genomic_DNA"/>
</dbReference>
<dbReference type="GO" id="GO:0006449">
    <property type="term" value="P:regulation of translational termination"/>
    <property type="evidence" value="ECO:0007669"/>
    <property type="project" value="TreeGrafter"/>
</dbReference>
<keyword evidence="4" id="KW-1185">Reference proteome</keyword>
<dbReference type="InterPro" id="IPR051842">
    <property type="entry name" value="uS12_prolyl_hydroxylase"/>
</dbReference>
<dbReference type="GO" id="GO:0005737">
    <property type="term" value="C:cytoplasm"/>
    <property type="evidence" value="ECO:0007669"/>
    <property type="project" value="TreeGrafter"/>
</dbReference>
<dbReference type="GO" id="GO:0005506">
    <property type="term" value="F:iron ion binding"/>
    <property type="evidence" value="ECO:0007669"/>
    <property type="project" value="InterPro"/>
</dbReference>
<evidence type="ECO:0000256" key="1">
    <source>
        <dbReference type="SAM" id="MobiDB-lite"/>
    </source>
</evidence>
<gene>
    <name evidence="3" type="ORF">AAE3_LOCUS1049</name>
</gene>
<evidence type="ECO:0000259" key="2">
    <source>
        <dbReference type="Pfam" id="PF10637"/>
    </source>
</evidence>
<dbReference type="Pfam" id="PF10637">
    <property type="entry name" value="Ofd1_CTDD"/>
    <property type="match status" value="2"/>
</dbReference>
<dbReference type="InterPro" id="IPR043044">
    <property type="entry name" value="TPA1/Ofd1_C"/>
</dbReference>
<evidence type="ECO:0000313" key="3">
    <source>
        <dbReference type="EMBL" id="CAA7258498.1"/>
    </source>
</evidence>
<reference evidence="3 4" key="1">
    <citation type="submission" date="2020-01" db="EMBL/GenBank/DDBJ databases">
        <authorList>
            <person name="Gupta K D."/>
        </authorList>
    </citation>
    <scope>NUCLEOTIDE SEQUENCE [LARGE SCALE GENOMIC DNA]</scope>
</reference>
<comment type="caution">
    <text evidence="3">The sequence shown here is derived from an EMBL/GenBank/DDBJ whole genome shotgun (WGS) entry which is preliminary data.</text>
</comment>
<dbReference type="Gene3D" id="3.60.130.20">
    <property type="entry name" value="Oxoglutarate/iron-dependent oxygenase, C-terminal degradation domain"/>
    <property type="match status" value="1"/>
</dbReference>
<dbReference type="GO" id="GO:0031543">
    <property type="term" value="F:peptidyl-proline dioxygenase activity"/>
    <property type="evidence" value="ECO:0007669"/>
    <property type="project" value="TreeGrafter"/>
</dbReference>
<feature type="compositionally biased region" description="Low complexity" evidence="1">
    <location>
        <begin position="139"/>
        <end position="149"/>
    </location>
</feature>
<feature type="domain" description="Oxoglutarate/iron-dependent oxygenase C-terminal degradation" evidence="2">
    <location>
        <begin position="3"/>
        <end position="116"/>
    </location>
</feature>
<dbReference type="OrthoDB" id="430522at2759"/>
<feature type="compositionally biased region" description="Acidic residues" evidence="1">
    <location>
        <begin position="192"/>
        <end position="208"/>
    </location>
</feature>
<feature type="compositionally biased region" description="Polar residues" evidence="1">
    <location>
        <begin position="124"/>
        <end position="135"/>
    </location>
</feature>